<dbReference type="OrthoDB" id="10264956at2759"/>
<organism evidence="5 6">
    <name type="scientific">Panaeolus cyanescens</name>
    <dbReference type="NCBI Taxonomy" id="181874"/>
    <lineage>
        <taxon>Eukaryota</taxon>
        <taxon>Fungi</taxon>
        <taxon>Dikarya</taxon>
        <taxon>Basidiomycota</taxon>
        <taxon>Agaricomycotina</taxon>
        <taxon>Agaricomycetes</taxon>
        <taxon>Agaricomycetidae</taxon>
        <taxon>Agaricales</taxon>
        <taxon>Agaricineae</taxon>
        <taxon>Galeropsidaceae</taxon>
        <taxon>Panaeolus</taxon>
    </lineage>
</organism>
<evidence type="ECO:0000313" key="5">
    <source>
        <dbReference type="EMBL" id="PPQ64162.1"/>
    </source>
</evidence>
<sequence length="298" mass="33818">MSCHTSLSSFENLKSFSFEKLIEEGIDSRFLLILGTIRRSDNQDLETAIIRVEKTALNISSVSRLLGKDGIIQRAEWDGIDDSQSTGVFSGWFGDERQQDLKVNIICPATEVHVRKYSKQDFVMIRETPEIYEKKSRVAQKDKVLFTSGQFLIVPDIKWDMHTVSSLYLLAIVRDPSILSLRSLRKRHLGLLKSIRQEALKVAAEKWGVRSLRMLIHYQPTYYHFHVHIVNANYQGGGWGMLVGHAHLLDTVISLLEMDSVEGPGVYEKITLTYAIGVQHGLYQLLKDTGVGLELDVD</sequence>
<dbReference type="InterPro" id="IPR019808">
    <property type="entry name" value="Histidine_triad_CS"/>
</dbReference>
<dbReference type="PANTHER" id="PTHR12978:SF0">
    <property type="entry name" value="M7GPPPX DIPHOSPHATASE"/>
    <property type="match status" value="1"/>
</dbReference>
<comment type="subcellular location">
    <subcellularLocation>
        <location evidence="1">Cytoplasm</location>
    </subcellularLocation>
</comment>
<gene>
    <name evidence="5" type="ORF">CVT24_008797</name>
</gene>
<evidence type="ECO:0000256" key="1">
    <source>
        <dbReference type="ARBA" id="ARBA00004496"/>
    </source>
</evidence>
<name>A0A409VB54_9AGAR</name>
<dbReference type="FunCoup" id="A0A409VB54">
    <property type="interactions" value="421"/>
</dbReference>
<dbReference type="SUPFAM" id="SSF54197">
    <property type="entry name" value="HIT-like"/>
    <property type="match status" value="1"/>
</dbReference>
<dbReference type="GO" id="GO:0005634">
    <property type="term" value="C:nucleus"/>
    <property type="evidence" value="ECO:0007669"/>
    <property type="project" value="TreeGrafter"/>
</dbReference>
<reference evidence="5 6" key="1">
    <citation type="journal article" date="2018" name="Evol. Lett.">
        <title>Horizontal gene cluster transfer increased hallucinogenic mushroom diversity.</title>
        <authorList>
            <person name="Reynolds H.T."/>
            <person name="Vijayakumar V."/>
            <person name="Gluck-Thaler E."/>
            <person name="Korotkin H.B."/>
            <person name="Matheny P.B."/>
            <person name="Slot J.C."/>
        </authorList>
    </citation>
    <scope>NUCLEOTIDE SEQUENCE [LARGE SCALE GENOMIC DNA]</scope>
    <source>
        <strain evidence="5 6">2629</strain>
    </source>
</reference>
<evidence type="ECO:0000256" key="4">
    <source>
        <dbReference type="ARBA" id="ARBA00022553"/>
    </source>
</evidence>
<dbReference type="Proteomes" id="UP000284842">
    <property type="component" value="Unassembled WGS sequence"/>
</dbReference>
<evidence type="ECO:0000256" key="2">
    <source>
        <dbReference type="ARBA" id="ARBA00010208"/>
    </source>
</evidence>
<comment type="caution">
    <text evidence="5">The sequence shown here is derived from an EMBL/GenBank/DDBJ whole genome shotgun (WGS) entry which is preliminary data.</text>
</comment>
<dbReference type="Gene3D" id="3.30.428.10">
    <property type="entry name" value="HIT-like"/>
    <property type="match status" value="1"/>
</dbReference>
<dbReference type="GO" id="GO:0000340">
    <property type="term" value="F:RNA 7-methylguanosine cap binding"/>
    <property type="evidence" value="ECO:0007669"/>
    <property type="project" value="TreeGrafter"/>
</dbReference>
<protein>
    <recommendedName>
        <fullName evidence="7">HIT domain-containing protein</fullName>
    </recommendedName>
</protein>
<proteinExistence type="inferred from homology"/>
<evidence type="ECO:0000256" key="3">
    <source>
        <dbReference type="ARBA" id="ARBA00022490"/>
    </source>
</evidence>
<keyword evidence="4" id="KW-0597">Phosphoprotein</keyword>
<accession>A0A409VB54</accession>
<dbReference type="EMBL" id="NHTK01006093">
    <property type="protein sequence ID" value="PPQ64162.1"/>
    <property type="molecule type" value="Genomic_DNA"/>
</dbReference>
<comment type="similarity">
    <text evidence="2">Belongs to the HIT family.</text>
</comment>
<dbReference type="GO" id="GO:0000932">
    <property type="term" value="C:P-body"/>
    <property type="evidence" value="ECO:0007669"/>
    <property type="project" value="TreeGrafter"/>
</dbReference>
<dbReference type="STRING" id="181874.A0A409VB54"/>
<dbReference type="InterPro" id="IPR008594">
    <property type="entry name" value="DcpS/DCS2"/>
</dbReference>
<dbReference type="InterPro" id="IPR011145">
    <property type="entry name" value="Scavenger_mRNA_decap_enz_N"/>
</dbReference>
<evidence type="ECO:0000313" key="6">
    <source>
        <dbReference type="Proteomes" id="UP000284842"/>
    </source>
</evidence>
<dbReference type="InParanoid" id="A0A409VB54"/>
<dbReference type="PROSITE" id="PS00892">
    <property type="entry name" value="HIT_1"/>
    <property type="match status" value="1"/>
</dbReference>
<dbReference type="Gene3D" id="3.30.200.40">
    <property type="entry name" value="Scavenger mRNA decapping enzyme, N-terminal domain"/>
    <property type="match status" value="1"/>
</dbReference>
<dbReference type="GO" id="GO:0000290">
    <property type="term" value="P:deadenylation-dependent decapping of nuclear-transcribed mRNA"/>
    <property type="evidence" value="ECO:0007669"/>
    <property type="project" value="InterPro"/>
</dbReference>
<dbReference type="Pfam" id="PF11969">
    <property type="entry name" value="DcpS_C"/>
    <property type="match status" value="1"/>
</dbReference>
<dbReference type="InterPro" id="IPR036265">
    <property type="entry name" value="HIT-like_sf"/>
</dbReference>
<dbReference type="AlphaFoldDB" id="A0A409VB54"/>
<dbReference type="GO" id="GO:0016787">
    <property type="term" value="F:hydrolase activity"/>
    <property type="evidence" value="ECO:0007669"/>
    <property type="project" value="InterPro"/>
</dbReference>
<dbReference type="SUPFAM" id="SSF102860">
    <property type="entry name" value="mRNA decapping enzyme DcpS N-terminal domain"/>
    <property type="match status" value="1"/>
</dbReference>
<keyword evidence="3" id="KW-0963">Cytoplasm</keyword>
<keyword evidence="6" id="KW-1185">Reference proteome</keyword>
<dbReference type="Pfam" id="PF05652">
    <property type="entry name" value="DcpS"/>
    <property type="match status" value="1"/>
</dbReference>
<dbReference type="PANTHER" id="PTHR12978">
    <property type="entry name" value="HISTIDINE TRIAD HIT PROTEIN MEMBER"/>
    <property type="match status" value="1"/>
</dbReference>
<evidence type="ECO:0008006" key="7">
    <source>
        <dbReference type="Google" id="ProtNLM"/>
    </source>
</evidence>